<dbReference type="PANTHER" id="PTHR36529">
    <property type="entry name" value="SLL1095 PROTEIN"/>
    <property type="match status" value="1"/>
</dbReference>
<dbReference type="RefSeq" id="WP_182807400.1">
    <property type="nucleotide sequence ID" value="NZ_JACJFM010000003.1"/>
</dbReference>
<dbReference type="NCBIfam" id="TIGR04282">
    <property type="entry name" value="glyco_like_cofC"/>
    <property type="match status" value="1"/>
</dbReference>
<dbReference type="Pfam" id="PF09837">
    <property type="entry name" value="DUF2064"/>
    <property type="match status" value="1"/>
</dbReference>
<dbReference type="SUPFAM" id="SSF53448">
    <property type="entry name" value="Nucleotide-diphospho-sugar transferases"/>
    <property type="match status" value="1"/>
</dbReference>
<gene>
    <name evidence="1" type="ORF">H4O21_03175</name>
</gene>
<sequence length="218" mass="24998">MKRTLIQFAKAPVPGKVKTRLMERYSAEEAAQWHCRLTMHTWQQLLSVSADSRQLWVSGDWQQNRPAHSWFQQEIFSDAHFIQQPEGDLGYKMTYALRQGKKNSDHVLLAGSDCPVLTGEILESAFDCLRQPDNDLVLIPAEDGGFVLIGCSVMLSENTLDNLSWGHARVLQDTLQRLKDLQLSYTLLPALWDIDHPEDTDRWLKHTRQTGKQKEQAN</sequence>
<dbReference type="GO" id="GO:0016740">
    <property type="term" value="F:transferase activity"/>
    <property type="evidence" value="ECO:0007669"/>
    <property type="project" value="UniProtKB-KW"/>
</dbReference>
<keyword evidence="2" id="KW-1185">Reference proteome</keyword>
<dbReference type="Gene3D" id="3.90.550.10">
    <property type="entry name" value="Spore Coat Polysaccharide Biosynthesis Protein SpsA, Chain A"/>
    <property type="match status" value="1"/>
</dbReference>
<protein>
    <submittedName>
        <fullName evidence="1">TIGR04282 family arsenosugar biosynthesis glycosyltransferase</fullName>
    </submittedName>
</protein>
<accession>A0A839IM75</accession>
<comment type="caution">
    <text evidence="1">The sequence shown here is derived from an EMBL/GenBank/DDBJ whole genome shotgun (WGS) entry which is preliminary data.</text>
</comment>
<dbReference type="InterPro" id="IPR018641">
    <property type="entry name" value="Trfase_1_rSAM/seldom-assoc"/>
</dbReference>
<dbReference type="AlphaFoldDB" id="A0A839IM75"/>
<reference evidence="1 2" key="1">
    <citation type="submission" date="2020-08" db="EMBL/GenBank/DDBJ databases">
        <title>Oceanospirillum sp. nov. isolated from marine sediment.</title>
        <authorList>
            <person name="Ji X."/>
        </authorList>
    </citation>
    <scope>NUCLEOTIDE SEQUENCE [LARGE SCALE GENOMIC DNA]</scope>
    <source>
        <strain evidence="1 2">D5</strain>
    </source>
</reference>
<dbReference type="EMBL" id="JACJFM010000003">
    <property type="protein sequence ID" value="MBB1485609.1"/>
    <property type="molecule type" value="Genomic_DNA"/>
</dbReference>
<dbReference type="PANTHER" id="PTHR36529:SF1">
    <property type="entry name" value="GLYCOSYLTRANSFERASE"/>
    <property type="match status" value="1"/>
</dbReference>
<keyword evidence="1" id="KW-0808">Transferase</keyword>
<proteinExistence type="predicted"/>
<name>A0A839IM75_9GAMM</name>
<dbReference type="Proteomes" id="UP000565262">
    <property type="component" value="Unassembled WGS sequence"/>
</dbReference>
<evidence type="ECO:0000313" key="1">
    <source>
        <dbReference type="EMBL" id="MBB1485609.1"/>
    </source>
</evidence>
<organism evidence="1 2">
    <name type="scientific">Oceanospirillum sediminis</name>
    <dbReference type="NCBI Taxonomy" id="2760088"/>
    <lineage>
        <taxon>Bacteria</taxon>
        <taxon>Pseudomonadati</taxon>
        <taxon>Pseudomonadota</taxon>
        <taxon>Gammaproteobacteria</taxon>
        <taxon>Oceanospirillales</taxon>
        <taxon>Oceanospirillaceae</taxon>
        <taxon>Oceanospirillum</taxon>
    </lineage>
</organism>
<dbReference type="InterPro" id="IPR029044">
    <property type="entry name" value="Nucleotide-diphossugar_trans"/>
</dbReference>
<evidence type="ECO:0000313" key="2">
    <source>
        <dbReference type="Proteomes" id="UP000565262"/>
    </source>
</evidence>